<dbReference type="SMART" id="SM01189">
    <property type="entry name" value="ELM2"/>
    <property type="match status" value="1"/>
</dbReference>
<name>A0A8J5SQZ0_ZIZPA</name>
<gene>
    <name evidence="4" type="ORF">GUJ93_ZPchr0007g4661</name>
</gene>
<dbReference type="OrthoDB" id="1938526at2759"/>
<dbReference type="PROSITE" id="PS51156">
    <property type="entry name" value="ELM2"/>
    <property type="match status" value="1"/>
</dbReference>
<dbReference type="PANTHER" id="PTHR46872">
    <property type="entry name" value="DNA BINDING PROTEIN"/>
    <property type="match status" value="1"/>
</dbReference>
<evidence type="ECO:0000313" key="5">
    <source>
        <dbReference type="Proteomes" id="UP000729402"/>
    </source>
</evidence>
<feature type="region of interest" description="Disordered" evidence="2">
    <location>
        <begin position="198"/>
        <end position="225"/>
    </location>
</feature>
<reference evidence="4" key="2">
    <citation type="submission" date="2021-02" db="EMBL/GenBank/DDBJ databases">
        <authorList>
            <person name="Kimball J.A."/>
            <person name="Haas M.W."/>
            <person name="Macchietto M."/>
            <person name="Kono T."/>
            <person name="Duquette J."/>
            <person name="Shao M."/>
        </authorList>
    </citation>
    <scope>NUCLEOTIDE SEQUENCE</scope>
    <source>
        <tissue evidence="4">Fresh leaf tissue</tissue>
    </source>
</reference>
<proteinExistence type="predicted"/>
<sequence length="477" mass="52473">MLGAAAAAAASASPDPRDPDRAATASAPVLSSCGCAGGSSSSRKKRASGEAATAAGCGDLAPMVGMYHQQLVDDPFALSVHCGDQPRHAPAPAPSAVAAIPLPQAHGPGEPRQLFKALVGEILLRGAGGGNGGGGACPGGVGDLAEVLRWTREVAADPVAARPAAAEDKARKRRVLALRRARYLRMEDVANADELPSFSKKRKYRSHNNHSEKQKSKGSVNMPTRKSERLAKRMELMTSVLLTQRKKIGVGEHFQAEVPDWTEPRSDELSRYKNDPNISKMLGTRIWQPENEVLQSDSTVVGQGRMVSCKCPYPGSFFCRQHHTDEARDQLRSELGRAFTEWRFDSMGEEVSKIWTREEQLKFNALERLVPVLDHKTFWAVASKHFASKTRIDLVRYYLNVFLMRRVLSQCRLNLLEIDSDEDEAEEQVDEDQSESTSTSQRTQDVQNRHSDLNRLSLLLVVTGLIVADIWIKKKGN</sequence>
<comment type="caution">
    <text evidence="4">The sequence shown here is derived from an EMBL/GenBank/DDBJ whole genome shotgun (WGS) entry which is preliminary data.</text>
</comment>
<keyword evidence="1" id="KW-0539">Nucleus</keyword>
<feature type="region of interest" description="Disordered" evidence="2">
    <location>
        <begin position="424"/>
        <end position="448"/>
    </location>
</feature>
<dbReference type="Proteomes" id="UP000729402">
    <property type="component" value="Unassembled WGS sequence"/>
</dbReference>
<keyword evidence="5" id="KW-1185">Reference proteome</keyword>
<dbReference type="InterPro" id="IPR000949">
    <property type="entry name" value="ELM2_dom"/>
</dbReference>
<evidence type="ECO:0000259" key="3">
    <source>
        <dbReference type="PROSITE" id="PS51156"/>
    </source>
</evidence>
<feature type="domain" description="ELM2" evidence="3">
    <location>
        <begin position="246"/>
        <end position="373"/>
    </location>
</feature>
<reference evidence="4" key="1">
    <citation type="journal article" date="2021" name="bioRxiv">
        <title>Whole Genome Assembly and Annotation of Northern Wild Rice, Zizania palustris L., Supports a Whole Genome Duplication in the Zizania Genus.</title>
        <authorList>
            <person name="Haas M."/>
            <person name="Kono T."/>
            <person name="Macchietto M."/>
            <person name="Millas R."/>
            <person name="McGilp L."/>
            <person name="Shao M."/>
            <person name="Duquette J."/>
            <person name="Hirsch C.N."/>
            <person name="Kimball J."/>
        </authorList>
    </citation>
    <scope>NUCLEOTIDE SEQUENCE</scope>
    <source>
        <tissue evidence="4">Fresh leaf tissue</tissue>
    </source>
</reference>
<feature type="compositionally biased region" description="Low complexity" evidence="2">
    <location>
        <begin position="1"/>
        <end position="14"/>
    </location>
</feature>
<dbReference type="EMBL" id="JAAALK010000282">
    <property type="protein sequence ID" value="KAG8078500.1"/>
    <property type="molecule type" value="Genomic_DNA"/>
</dbReference>
<feature type="compositionally biased region" description="Basic residues" evidence="2">
    <location>
        <begin position="199"/>
        <end position="208"/>
    </location>
</feature>
<evidence type="ECO:0000256" key="1">
    <source>
        <dbReference type="ARBA" id="ARBA00023242"/>
    </source>
</evidence>
<accession>A0A8J5SQZ0</accession>
<dbReference type="PANTHER" id="PTHR46872:SF10">
    <property type="entry name" value="MYB-LIKE DOMAIN-CONTAINING PROTEIN"/>
    <property type="match status" value="1"/>
</dbReference>
<feature type="compositionally biased region" description="Acidic residues" evidence="2">
    <location>
        <begin position="424"/>
        <end position="434"/>
    </location>
</feature>
<evidence type="ECO:0000313" key="4">
    <source>
        <dbReference type="EMBL" id="KAG8078500.1"/>
    </source>
</evidence>
<organism evidence="4 5">
    <name type="scientific">Zizania palustris</name>
    <name type="common">Northern wild rice</name>
    <dbReference type="NCBI Taxonomy" id="103762"/>
    <lineage>
        <taxon>Eukaryota</taxon>
        <taxon>Viridiplantae</taxon>
        <taxon>Streptophyta</taxon>
        <taxon>Embryophyta</taxon>
        <taxon>Tracheophyta</taxon>
        <taxon>Spermatophyta</taxon>
        <taxon>Magnoliopsida</taxon>
        <taxon>Liliopsida</taxon>
        <taxon>Poales</taxon>
        <taxon>Poaceae</taxon>
        <taxon>BOP clade</taxon>
        <taxon>Oryzoideae</taxon>
        <taxon>Oryzeae</taxon>
        <taxon>Zizaniinae</taxon>
        <taxon>Zizania</taxon>
    </lineage>
</organism>
<feature type="compositionally biased region" description="Low complexity" evidence="2">
    <location>
        <begin position="22"/>
        <end position="41"/>
    </location>
</feature>
<feature type="compositionally biased region" description="Low complexity" evidence="2">
    <location>
        <begin position="435"/>
        <end position="445"/>
    </location>
</feature>
<evidence type="ECO:0000256" key="2">
    <source>
        <dbReference type="SAM" id="MobiDB-lite"/>
    </source>
</evidence>
<dbReference type="AlphaFoldDB" id="A0A8J5SQZ0"/>
<protein>
    <recommendedName>
        <fullName evidence="3">ELM2 domain-containing protein</fullName>
    </recommendedName>
</protein>
<dbReference type="Pfam" id="PF01448">
    <property type="entry name" value="ELM2"/>
    <property type="match status" value="1"/>
</dbReference>
<feature type="region of interest" description="Disordered" evidence="2">
    <location>
        <begin position="1"/>
        <end position="47"/>
    </location>
</feature>